<dbReference type="Gene3D" id="3.40.50.2300">
    <property type="match status" value="2"/>
</dbReference>
<gene>
    <name evidence="3" type="ORF">METZ01_LOCUS98752</name>
</gene>
<feature type="domain" description="Leucine-binding protein" evidence="2">
    <location>
        <begin position="28"/>
        <end position="386"/>
    </location>
</feature>
<dbReference type="InterPro" id="IPR028081">
    <property type="entry name" value="Leu-bd"/>
</dbReference>
<reference evidence="3" key="1">
    <citation type="submission" date="2018-05" db="EMBL/GenBank/DDBJ databases">
        <authorList>
            <person name="Lanie J.A."/>
            <person name="Ng W.-L."/>
            <person name="Kazmierczak K.M."/>
            <person name="Andrzejewski T.M."/>
            <person name="Davidsen T.M."/>
            <person name="Wayne K.J."/>
            <person name="Tettelin H."/>
            <person name="Glass J.I."/>
            <person name="Rusch D."/>
            <person name="Podicherti R."/>
            <person name="Tsui H.-C.T."/>
            <person name="Winkler M.E."/>
        </authorList>
    </citation>
    <scope>NUCLEOTIDE SEQUENCE</scope>
</reference>
<dbReference type="EMBL" id="UINC01010304">
    <property type="protein sequence ID" value="SVA45898.1"/>
    <property type="molecule type" value="Genomic_DNA"/>
</dbReference>
<proteinExistence type="predicted"/>
<dbReference type="Pfam" id="PF13458">
    <property type="entry name" value="Peripla_BP_6"/>
    <property type="match status" value="1"/>
</dbReference>
<sequence length="411" mass="44539">MRHLRLGLMAATVVAAASFQISTATAGEIVVGLQCDRTGPTQTVGTFLCPGYHDYVSLVNSRGGIGGHKIKVMEIDHEYKVPPGMEAYQRMKKAGAVVIGIYGTPHTQALTPLLHEDKIPGTSPGFGSAAAANGKKYPYLFPIAATYWSQGAAAVQFAKDQLGGVLKGKKIAYIYYDNPAGREPLPILHKLRDMEGFELKEFAIPPPGVEMKVQVQDIARRYRADFVINHLFGKAPSVALNEFSRQGYPLSKMVGFIWASGESNIMGAGGWHKAQGYYVTQMAGAGSDYQVLRDIKAMYKAKGKAAPKEMESTVYYNRGLLWAALHLKAIENAVKAKGGSADINGTDVKNGFEAISGFTLGGILPPLTITSEDHEGGGWVQMFQVRGEKFVPVTKYINGYRDTVMAMVRGH</sequence>
<evidence type="ECO:0000259" key="2">
    <source>
        <dbReference type="Pfam" id="PF13458"/>
    </source>
</evidence>
<organism evidence="3">
    <name type="scientific">marine metagenome</name>
    <dbReference type="NCBI Taxonomy" id="408172"/>
    <lineage>
        <taxon>unclassified sequences</taxon>
        <taxon>metagenomes</taxon>
        <taxon>ecological metagenomes</taxon>
    </lineage>
</organism>
<accession>A0A381W1P4</accession>
<keyword evidence="1" id="KW-0732">Signal</keyword>
<name>A0A381W1P4_9ZZZZ</name>
<evidence type="ECO:0000256" key="1">
    <source>
        <dbReference type="ARBA" id="ARBA00022729"/>
    </source>
</evidence>
<dbReference type="SUPFAM" id="SSF53822">
    <property type="entry name" value="Periplasmic binding protein-like I"/>
    <property type="match status" value="1"/>
</dbReference>
<protein>
    <recommendedName>
        <fullName evidence="2">Leucine-binding protein domain-containing protein</fullName>
    </recommendedName>
</protein>
<evidence type="ECO:0000313" key="3">
    <source>
        <dbReference type="EMBL" id="SVA45898.1"/>
    </source>
</evidence>
<dbReference type="PANTHER" id="PTHR47235">
    <property type="entry name" value="BLR6548 PROTEIN"/>
    <property type="match status" value="1"/>
</dbReference>
<dbReference type="AlphaFoldDB" id="A0A381W1P4"/>
<dbReference type="PANTHER" id="PTHR47235:SF1">
    <property type="entry name" value="BLR6548 PROTEIN"/>
    <property type="match status" value="1"/>
</dbReference>
<dbReference type="CDD" id="cd06334">
    <property type="entry name" value="PBP1_ABC_ligand_binding-like"/>
    <property type="match status" value="1"/>
</dbReference>
<dbReference type="InterPro" id="IPR028082">
    <property type="entry name" value="Peripla_BP_I"/>
</dbReference>